<dbReference type="SUPFAM" id="SSF52540">
    <property type="entry name" value="P-loop containing nucleoside triphosphate hydrolases"/>
    <property type="match status" value="1"/>
</dbReference>
<proteinExistence type="predicted"/>
<dbReference type="Proteomes" id="UP000027153">
    <property type="component" value="Unassembled WGS sequence"/>
</dbReference>
<reference evidence="1 2" key="1">
    <citation type="journal article" date="2013" name="Nature">
        <title>Anaerobic oxidation of methane coupled to nitrate reduction in a novel archaeal lineage.</title>
        <authorList>
            <person name="Haroon M.F."/>
            <person name="Hu S."/>
            <person name="Shi Y."/>
            <person name="Imelfort M."/>
            <person name="Keller J."/>
            <person name="Hugenholtz P."/>
            <person name="Yuan Z."/>
            <person name="Tyson G.W."/>
        </authorList>
    </citation>
    <scope>NUCLEOTIDE SEQUENCE [LARGE SCALE GENOMIC DNA]</scope>
    <source>
        <strain evidence="1 2">ANME-2d</strain>
    </source>
</reference>
<protein>
    <submittedName>
        <fullName evidence="1">Terminase-like family</fullName>
    </submittedName>
</protein>
<dbReference type="Pfam" id="PF03237">
    <property type="entry name" value="Terminase_6N"/>
    <property type="match status" value="1"/>
</dbReference>
<comment type="caution">
    <text evidence="1">The sequence shown here is derived from an EMBL/GenBank/DDBJ whole genome shotgun (WGS) entry which is preliminary data.</text>
</comment>
<evidence type="ECO:0000313" key="2">
    <source>
        <dbReference type="Proteomes" id="UP000027153"/>
    </source>
</evidence>
<evidence type="ECO:0000313" key="1">
    <source>
        <dbReference type="EMBL" id="KCZ73477.1"/>
    </source>
</evidence>
<dbReference type="InterPro" id="IPR027417">
    <property type="entry name" value="P-loop_NTPase"/>
</dbReference>
<organism evidence="1 2">
    <name type="scientific">Candidatus Methanoperedens nitratireducens</name>
    <dbReference type="NCBI Taxonomy" id="1392998"/>
    <lineage>
        <taxon>Archaea</taxon>
        <taxon>Methanobacteriati</taxon>
        <taxon>Methanobacteriota</taxon>
        <taxon>Stenosarchaea group</taxon>
        <taxon>Methanomicrobia</taxon>
        <taxon>Methanosarcinales</taxon>
        <taxon>ANME-2 cluster</taxon>
        <taxon>Candidatus Methanoperedentaceae</taxon>
        <taxon>Candidatus Methanoperedens</taxon>
    </lineage>
</organism>
<sequence length="249" mass="27772">MIRTDLTAALDPVAFAASLGFTPDPWQAHALRWNGKRLLLNCCRQSGKSSTAGILALHRALFYPGSLILLVSPSLRQSSELFRKVQDALSKLEQQPSLQEDNKLSLTLENRSRIVSLPSTEATIRGFSGAALIIEDEAARVGDELYFAVRPMLAVSGGKLILMSTPFGKRGHFFREWTEGQAWERIKITAHDCPRISAEFLQEEKAAMPDFFYQSEYLGSFTETVDQVFTYEQVQNAISDDIEPLLIGD</sequence>
<gene>
    <name evidence="1" type="ORF">ANME2D_00545</name>
</gene>
<dbReference type="OrthoDB" id="359384at2157"/>
<dbReference type="RefSeq" id="WP_048088954.1">
    <property type="nucleotide sequence ID" value="NZ_JMIY01000001.1"/>
</dbReference>
<name>A0A062V866_9EURY</name>
<dbReference type="AlphaFoldDB" id="A0A062V866"/>
<accession>A0A062V866</accession>
<dbReference type="Gene3D" id="3.40.50.300">
    <property type="entry name" value="P-loop containing nucleotide triphosphate hydrolases"/>
    <property type="match status" value="1"/>
</dbReference>
<keyword evidence="2" id="KW-1185">Reference proteome</keyword>
<dbReference type="EMBL" id="JMIY01000001">
    <property type="protein sequence ID" value="KCZ73477.1"/>
    <property type="molecule type" value="Genomic_DNA"/>
</dbReference>